<evidence type="ECO:0000256" key="3">
    <source>
        <dbReference type="ARBA" id="ARBA00022448"/>
    </source>
</evidence>
<dbReference type="InterPro" id="IPR058533">
    <property type="entry name" value="Cation_efflux_TM"/>
</dbReference>
<dbReference type="eggNOG" id="COG0053">
    <property type="taxonomic scope" value="Bacteria"/>
</dbReference>
<keyword evidence="3" id="KW-0813">Transport</keyword>
<keyword evidence="5 8" id="KW-0812">Transmembrane</keyword>
<keyword evidence="4" id="KW-1003">Cell membrane</keyword>
<dbReference type="OrthoDB" id="9806522at2"/>
<dbReference type="Gene3D" id="3.30.70.1350">
    <property type="entry name" value="Cation efflux protein, cytoplasmic domain"/>
    <property type="match status" value="1"/>
</dbReference>
<keyword evidence="7 8" id="KW-0472">Membrane</keyword>
<dbReference type="InterPro" id="IPR002524">
    <property type="entry name" value="Cation_efflux"/>
</dbReference>
<keyword evidence="12" id="KW-1185">Reference proteome</keyword>
<dbReference type="FunFam" id="1.20.1510.10:FF:000006">
    <property type="entry name" value="Divalent cation efflux transporter"/>
    <property type="match status" value="1"/>
</dbReference>
<dbReference type="InterPro" id="IPR036837">
    <property type="entry name" value="Cation_efflux_CTD_sf"/>
</dbReference>
<evidence type="ECO:0000256" key="2">
    <source>
        <dbReference type="ARBA" id="ARBA00008114"/>
    </source>
</evidence>
<dbReference type="SUPFAM" id="SSF161111">
    <property type="entry name" value="Cation efflux protein transmembrane domain-like"/>
    <property type="match status" value="1"/>
</dbReference>
<evidence type="ECO:0000313" key="11">
    <source>
        <dbReference type="EMBL" id="KEP26984.1"/>
    </source>
</evidence>
<dbReference type="Pfam" id="PF16916">
    <property type="entry name" value="ZT_dimer"/>
    <property type="match status" value="1"/>
</dbReference>
<comment type="subcellular location">
    <subcellularLocation>
        <location evidence="1">Cell membrane</location>
        <topology evidence="1">Multi-pass membrane protein</topology>
    </subcellularLocation>
</comment>
<feature type="domain" description="Cation efflux protein cytoplasmic" evidence="10">
    <location>
        <begin position="214"/>
        <end position="286"/>
    </location>
</feature>
<name>A0A081LCK8_9BACI</name>
<reference evidence="11 12" key="1">
    <citation type="submission" date="2012-09" db="EMBL/GenBank/DDBJ databases">
        <title>Genome Sequence of Bacillus sp. DW5-4.</title>
        <authorList>
            <person name="Lai Q."/>
            <person name="Liu Y."/>
            <person name="Shao Z."/>
        </authorList>
    </citation>
    <scope>NUCLEOTIDE SEQUENCE [LARGE SCALE GENOMIC DNA]</scope>
    <source>
        <strain evidence="11 12">DW5-4</strain>
    </source>
</reference>
<dbReference type="PANTHER" id="PTHR43840:SF50">
    <property type="entry name" value="MANGANESE EFFLUX SYSTEM PROTEIN MNES"/>
    <property type="match status" value="1"/>
</dbReference>
<gene>
    <name evidence="11" type="ORF">BA70_17380</name>
</gene>
<dbReference type="FunFam" id="3.30.70.1350:FF:000006">
    <property type="entry name" value="Cation transporter"/>
    <property type="match status" value="1"/>
</dbReference>
<keyword evidence="6 8" id="KW-1133">Transmembrane helix</keyword>
<evidence type="ECO:0000256" key="1">
    <source>
        <dbReference type="ARBA" id="ARBA00004651"/>
    </source>
</evidence>
<accession>A0A081LCK8</accession>
<dbReference type="SUPFAM" id="SSF160240">
    <property type="entry name" value="Cation efflux protein cytoplasmic domain-like"/>
    <property type="match status" value="1"/>
</dbReference>
<evidence type="ECO:0000256" key="4">
    <source>
        <dbReference type="ARBA" id="ARBA00022475"/>
    </source>
</evidence>
<organism evidence="11 12">
    <name type="scientific">Bacillus zhangzhouensis</name>
    <dbReference type="NCBI Taxonomy" id="1178540"/>
    <lineage>
        <taxon>Bacteria</taxon>
        <taxon>Bacillati</taxon>
        <taxon>Bacillota</taxon>
        <taxon>Bacilli</taxon>
        <taxon>Bacillales</taxon>
        <taxon>Bacillaceae</taxon>
        <taxon>Bacillus</taxon>
    </lineage>
</organism>
<comment type="similarity">
    <text evidence="2">Belongs to the cation diffusion facilitator (CDF) transporter (TC 2.A.4) family.</text>
</comment>
<evidence type="ECO:0000256" key="6">
    <source>
        <dbReference type="ARBA" id="ARBA00022989"/>
    </source>
</evidence>
<feature type="transmembrane region" description="Helical" evidence="8">
    <location>
        <begin position="47"/>
        <end position="64"/>
    </location>
</feature>
<dbReference type="InterPro" id="IPR027470">
    <property type="entry name" value="Cation_efflux_CTD"/>
</dbReference>
<evidence type="ECO:0000259" key="9">
    <source>
        <dbReference type="Pfam" id="PF01545"/>
    </source>
</evidence>
<dbReference type="PANTHER" id="PTHR43840">
    <property type="entry name" value="MITOCHONDRIAL METAL TRANSPORTER 1-RELATED"/>
    <property type="match status" value="1"/>
</dbReference>
<evidence type="ECO:0000256" key="7">
    <source>
        <dbReference type="ARBA" id="ARBA00023136"/>
    </source>
</evidence>
<dbReference type="Pfam" id="PF01545">
    <property type="entry name" value="Cation_efflux"/>
    <property type="match status" value="1"/>
</dbReference>
<feature type="transmembrane region" description="Helical" evidence="8">
    <location>
        <begin position="117"/>
        <end position="136"/>
    </location>
</feature>
<dbReference type="AlphaFoldDB" id="A0A081LCK8"/>
<protein>
    <submittedName>
        <fullName evidence="11">Transporter</fullName>
    </submittedName>
</protein>
<evidence type="ECO:0000256" key="8">
    <source>
        <dbReference type="SAM" id="Phobius"/>
    </source>
</evidence>
<sequence>MERYNELRQGETGAWVSIIAYVILSAVKLIIGYVFHSEALSADGLNNTTDIIASLAVLVGLRISQKPPDEDHPYGHFRAENIASLVASFIMMLVGLQVLLSAGQSLFSSKHQTPDMIAAWTAAGSAVVMYGVYIYNRNLSKRINSQALHAAAADNKSDAYVSIGTFIGIIASQFQLAWIDTLAAFVIGLIICKTAWEIFRDASHSLTDGFHIKDMSKYKETIEETPGVGDLKDIKARYLGSTVHVDVVVEVEPHLNIAESHEIADEIERRMKKEHDILHSHVHMEPASAPKEEKKSFPS</sequence>
<comment type="caution">
    <text evidence="11">The sequence shown here is derived from an EMBL/GenBank/DDBJ whole genome shotgun (WGS) entry which is preliminary data.</text>
</comment>
<dbReference type="InterPro" id="IPR027469">
    <property type="entry name" value="Cation_efflux_TMD_sf"/>
</dbReference>
<dbReference type="Proteomes" id="UP000028091">
    <property type="component" value="Unassembled WGS sequence"/>
</dbReference>
<dbReference type="NCBIfam" id="TIGR01297">
    <property type="entry name" value="CDF"/>
    <property type="match status" value="1"/>
</dbReference>
<dbReference type="GO" id="GO:0008324">
    <property type="term" value="F:monoatomic cation transmembrane transporter activity"/>
    <property type="evidence" value="ECO:0007669"/>
    <property type="project" value="InterPro"/>
</dbReference>
<dbReference type="GO" id="GO:0005886">
    <property type="term" value="C:plasma membrane"/>
    <property type="evidence" value="ECO:0007669"/>
    <property type="project" value="UniProtKB-SubCell"/>
</dbReference>
<dbReference type="EMBL" id="JOTP01000006">
    <property type="protein sequence ID" value="KEP26984.1"/>
    <property type="molecule type" value="Genomic_DNA"/>
</dbReference>
<dbReference type="Gene3D" id="1.20.1510.10">
    <property type="entry name" value="Cation efflux protein transmembrane domain"/>
    <property type="match status" value="1"/>
</dbReference>
<dbReference type="InterPro" id="IPR050291">
    <property type="entry name" value="CDF_Transporter"/>
</dbReference>
<dbReference type="RefSeq" id="WP_034320335.1">
    <property type="nucleotide sequence ID" value="NZ_JBCMYH010000017.1"/>
</dbReference>
<evidence type="ECO:0000313" key="12">
    <source>
        <dbReference type="Proteomes" id="UP000028091"/>
    </source>
</evidence>
<feature type="transmembrane region" description="Helical" evidence="8">
    <location>
        <begin position="12"/>
        <end position="35"/>
    </location>
</feature>
<evidence type="ECO:0000256" key="5">
    <source>
        <dbReference type="ARBA" id="ARBA00022692"/>
    </source>
</evidence>
<evidence type="ECO:0000259" key="10">
    <source>
        <dbReference type="Pfam" id="PF16916"/>
    </source>
</evidence>
<feature type="domain" description="Cation efflux protein transmembrane" evidence="9">
    <location>
        <begin position="15"/>
        <end position="206"/>
    </location>
</feature>
<proteinExistence type="inferred from homology"/>
<feature type="transmembrane region" description="Helical" evidence="8">
    <location>
        <begin position="157"/>
        <end position="176"/>
    </location>
</feature>
<feature type="transmembrane region" description="Helical" evidence="8">
    <location>
        <begin position="85"/>
        <end position="105"/>
    </location>
</feature>